<dbReference type="PRINTS" id="PR00455">
    <property type="entry name" value="HTHTETR"/>
</dbReference>
<dbReference type="InterPro" id="IPR009057">
    <property type="entry name" value="Homeodomain-like_sf"/>
</dbReference>
<dbReference type="InterPro" id="IPR036271">
    <property type="entry name" value="Tet_transcr_reg_TetR-rel_C_sf"/>
</dbReference>
<dbReference type="AlphaFoldDB" id="A0A2S8BEK6"/>
<evidence type="ECO:0000313" key="7">
    <source>
        <dbReference type="EMBL" id="PQM45068.1"/>
    </source>
</evidence>
<keyword evidence="1" id="KW-0678">Repressor</keyword>
<dbReference type="Proteomes" id="UP000238296">
    <property type="component" value="Unassembled WGS sequence"/>
</dbReference>
<feature type="DNA-binding region" description="H-T-H motif" evidence="5">
    <location>
        <begin position="36"/>
        <end position="55"/>
    </location>
</feature>
<dbReference type="Gene3D" id="1.10.357.10">
    <property type="entry name" value="Tetracycline Repressor, domain 2"/>
    <property type="match status" value="1"/>
</dbReference>
<evidence type="ECO:0000313" key="8">
    <source>
        <dbReference type="Proteomes" id="UP000238296"/>
    </source>
</evidence>
<evidence type="ECO:0000256" key="4">
    <source>
        <dbReference type="ARBA" id="ARBA00023163"/>
    </source>
</evidence>
<accession>A0A2S8BEK6</accession>
<dbReference type="Pfam" id="PF13977">
    <property type="entry name" value="TetR_C_6"/>
    <property type="match status" value="1"/>
</dbReference>
<dbReference type="PROSITE" id="PS50977">
    <property type="entry name" value="HTH_TETR_2"/>
    <property type="match status" value="1"/>
</dbReference>
<comment type="caution">
    <text evidence="7">The sequence shown here is derived from an EMBL/GenBank/DDBJ whole genome shotgun (WGS) entry which is preliminary data.</text>
</comment>
<keyword evidence="4" id="KW-0804">Transcription</keyword>
<reference evidence="7 8" key="1">
    <citation type="journal article" date="2017" name="Int. J. Syst. Evol. Microbiol.">
        <title>Mycobacterium talmoniae sp. nov., a slowly growing mycobacterium isolated from human respiratory samples.</title>
        <authorList>
            <person name="Davidson R.M."/>
            <person name="DeGroote M.A."/>
            <person name="Marola J.L."/>
            <person name="Buss S."/>
            <person name="Jones V."/>
            <person name="McNeil M.R."/>
            <person name="Freifeld A.G."/>
            <person name="Elaine Epperson L."/>
            <person name="Hasan N.A."/>
            <person name="Jackson M."/>
            <person name="Iwen P.C."/>
            <person name="Salfinger M."/>
            <person name="Strong M."/>
        </authorList>
    </citation>
    <scope>NUCLEOTIDE SEQUENCE [LARGE SCALE GENOMIC DNA]</scope>
    <source>
        <strain evidence="7 8">ATCC BAA-2683</strain>
    </source>
</reference>
<evidence type="ECO:0000256" key="1">
    <source>
        <dbReference type="ARBA" id="ARBA00022491"/>
    </source>
</evidence>
<dbReference type="RefSeq" id="WP_083341888.1">
    <property type="nucleotide sequence ID" value="NZ_MLQM01000116.1"/>
</dbReference>
<proteinExistence type="predicted"/>
<dbReference type="Pfam" id="PF00440">
    <property type="entry name" value="TetR_N"/>
    <property type="match status" value="1"/>
</dbReference>
<name>A0A2S8BEK6_9MYCO</name>
<organism evidence="7 8">
    <name type="scientific">Mycobacterium talmoniae</name>
    <dbReference type="NCBI Taxonomy" id="1858794"/>
    <lineage>
        <taxon>Bacteria</taxon>
        <taxon>Bacillati</taxon>
        <taxon>Actinomycetota</taxon>
        <taxon>Actinomycetes</taxon>
        <taxon>Mycobacteriales</taxon>
        <taxon>Mycobacteriaceae</taxon>
        <taxon>Mycobacterium</taxon>
    </lineage>
</organism>
<dbReference type="PANTHER" id="PTHR47506">
    <property type="entry name" value="TRANSCRIPTIONAL REGULATORY PROTEIN"/>
    <property type="match status" value="1"/>
</dbReference>
<keyword evidence="3 5" id="KW-0238">DNA-binding</keyword>
<dbReference type="GO" id="GO:0003677">
    <property type="term" value="F:DNA binding"/>
    <property type="evidence" value="ECO:0007669"/>
    <property type="project" value="UniProtKB-UniRule"/>
</dbReference>
<dbReference type="InterPro" id="IPR001647">
    <property type="entry name" value="HTH_TetR"/>
</dbReference>
<dbReference type="SUPFAM" id="SSF48498">
    <property type="entry name" value="Tetracyclin repressor-like, C-terminal domain"/>
    <property type="match status" value="1"/>
</dbReference>
<evidence type="ECO:0000259" key="6">
    <source>
        <dbReference type="PROSITE" id="PS50977"/>
    </source>
</evidence>
<dbReference type="SUPFAM" id="SSF46689">
    <property type="entry name" value="Homeodomain-like"/>
    <property type="match status" value="1"/>
</dbReference>
<evidence type="ECO:0000256" key="5">
    <source>
        <dbReference type="PROSITE-ProRule" id="PRU00335"/>
    </source>
</evidence>
<gene>
    <name evidence="7" type="primary">kstR2_8</name>
    <name evidence="7" type="ORF">C1Y40_04774</name>
</gene>
<keyword evidence="2" id="KW-0805">Transcription regulation</keyword>
<protein>
    <submittedName>
        <fullName evidence="7">HTH-type transcriptional repressor KstR2</fullName>
    </submittedName>
</protein>
<dbReference type="EMBL" id="PPEA01000673">
    <property type="protein sequence ID" value="PQM45068.1"/>
    <property type="molecule type" value="Genomic_DNA"/>
</dbReference>
<evidence type="ECO:0000256" key="3">
    <source>
        <dbReference type="ARBA" id="ARBA00023125"/>
    </source>
</evidence>
<sequence>MPARRAAATPTRPARHDEVVDAAVRVIARDGLSGASLRSIAREIGYTTGVVMHYFKDKQELLVAAAEAVFGPFEDLLSEAALMDDTFAGLQRMCVVPLPTTEAKQAIPRIYAQVLANAETEPAFAEAFRARYAAIRQGIQSLLAVGQENGSLRADFDPAAQCDILCALIDGLALHAVSEPERFPPPRLVALVTQELEKLRRQPASGIGVEAGRLFAGP</sequence>
<evidence type="ECO:0000256" key="2">
    <source>
        <dbReference type="ARBA" id="ARBA00023015"/>
    </source>
</evidence>
<dbReference type="PANTHER" id="PTHR47506:SF6">
    <property type="entry name" value="HTH-TYPE TRANSCRIPTIONAL REPRESSOR NEMR"/>
    <property type="match status" value="1"/>
</dbReference>
<feature type="domain" description="HTH tetR-type" evidence="6">
    <location>
        <begin position="13"/>
        <end position="73"/>
    </location>
</feature>
<dbReference type="InterPro" id="IPR039538">
    <property type="entry name" value="BetI_C"/>
</dbReference>